<dbReference type="EC" id="2.7.8.5" evidence="5 17"/>
<reference evidence="20" key="1">
    <citation type="submission" date="2008-10" db="EMBL/GenBank/DDBJ databases">
        <title>Complete sequence of Desulfovibrio vulgaris str. 'Miyazaki F'.</title>
        <authorList>
            <person name="Lucas S."/>
            <person name="Copeland A."/>
            <person name="Lapidus A."/>
            <person name="Glavina del Rio T."/>
            <person name="Dalin E."/>
            <person name="Tice H."/>
            <person name="Bruce D."/>
            <person name="Goodwin L."/>
            <person name="Pitluck S."/>
            <person name="Sims D."/>
            <person name="Brettin T."/>
            <person name="Detter J.C."/>
            <person name="Han C."/>
            <person name="Larimer F."/>
            <person name="Land M."/>
            <person name="Hauser L."/>
            <person name="Kyrpides N."/>
            <person name="Mikhailova N."/>
            <person name="Hazen T.C."/>
            <person name="Richardson P."/>
        </authorList>
    </citation>
    <scope>NUCLEOTIDE SEQUENCE</scope>
    <source>
        <strain evidence="20">Miyazaki F</strain>
    </source>
</reference>
<dbReference type="GO" id="GO:0046474">
    <property type="term" value="P:glycerophospholipid biosynthetic process"/>
    <property type="evidence" value="ECO:0007669"/>
    <property type="project" value="TreeGrafter"/>
</dbReference>
<comment type="catalytic activity">
    <reaction evidence="16">
        <text>a CDP-1,2-diacyl-sn-glycerol + sn-glycerol 3-phosphate = a 1,2-diacyl-sn-glycero-3-phospho-(1'-sn-glycero-3'-phosphate) + CMP + H(+)</text>
        <dbReference type="Rhea" id="RHEA:12593"/>
        <dbReference type="ChEBI" id="CHEBI:15378"/>
        <dbReference type="ChEBI" id="CHEBI:57597"/>
        <dbReference type="ChEBI" id="CHEBI:58332"/>
        <dbReference type="ChEBI" id="CHEBI:60110"/>
        <dbReference type="ChEBI" id="CHEBI:60377"/>
        <dbReference type="EC" id="2.7.8.5"/>
    </reaction>
</comment>
<feature type="transmembrane region" description="Helical" evidence="19">
    <location>
        <begin position="82"/>
        <end position="107"/>
    </location>
</feature>
<keyword evidence="8" id="KW-0444">Lipid biosynthesis</keyword>
<keyword evidence="12" id="KW-0443">Lipid metabolism</keyword>
<evidence type="ECO:0000256" key="15">
    <source>
        <dbReference type="ARBA" id="ARBA00023264"/>
    </source>
</evidence>
<keyword evidence="9 18" id="KW-0808">Transferase</keyword>
<feature type="transmembrane region" description="Helical" evidence="19">
    <location>
        <begin position="14"/>
        <end position="35"/>
    </location>
</feature>
<evidence type="ECO:0000256" key="11">
    <source>
        <dbReference type="ARBA" id="ARBA00022989"/>
    </source>
</evidence>
<comment type="pathway">
    <text evidence="3">Phospholipid metabolism; phosphatidylglycerol biosynthesis; phosphatidylglycerol from CDP-diacylglycerol: step 1/2.</text>
</comment>
<sequence length="195" mass="21622">MTQQQSPFQRMFNLANRITLARIFIVPAIVVLLMFPGRITCLAAVVLFALASITDVIDGHIARRSNMVTSFGKFLDPLADKILIGSVLIMLVELGWIAGWIAIVIIARELMVTGLRAVAADEGLVIAADKFGKMKTVMQMFALVPLMLHFPWFGLDPNPAGQFMLYIALFLTVFSGFNYLYTFYGNWLKEGAGRA</sequence>
<evidence type="ECO:0000256" key="6">
    <source>
        <dbReference type="ARBA" id="ARBA00014944"/>
    </source>
</evidence>
<dbReference type="KEGG" id="dvm:DvMF_0409"/>
<dbReference type="EMBL" id="CP001197">
    <property type="protein sequence ID" value="ACL07366.1"/>
    <property type="molecule type" value="Genomic_DNA"/>
</dbReference>
<keyword evidence="14" id="KW-0594">Phospholipid biosynthesis</keyword>
<keyword evidence="11 19" id="KW-1133">Transmembrane helix</keyword>
<dbReference type="InterPro" id="IPR043130">
    <property type="entry name" value="CDP-OH_PTrfase_TM_dom"/>
</dbReference>
<accession>B8DJP4</accession>
<feature type="transmembrane region" description="Helical" evidence="19">
    <location>
        <begin position="161"/>
        <end position="181"/>
    </location>
</feature>
<evidence type="ECO:0000256" key="9">
    <source>
        <dbReference type="ARBA" id="ARBA00022679"/>
    </source>
</evidence>
<feature type="transmembrane region" description="Helical" evidence="19">
    <location>
        <begin position="137"/>
        <end position="155"/>
    </location>
</feature>
<organism evidence="20">
    <name type="scientific">Nitratidesulfovibrio vulgaris (strain DSM 19637 / Miyazaki F)</name>
    <name type="common">Desulfovibrio vulgaris</name>
    <dbReference type="NCBI Taxonomy" id="883"/>
    <lineage>
        <taxon>Bacteria</taxon>
        <taxon>Pseudomonadati</taxon>
        <taxon>Thermodesulfobacteriota</taxon>
        <taxon>Desulfovibrionia</taxon>
        <taxon>Desulfovibrionales</taxon>
        <taxon>Desulfovibrionaceae</taxon>
        <taxon>Nitratidesulfovibrio</taxon>
    </lineage>
</organism>
<dbReference type="InterPro" id="IPR048254">
    <property type="entry name" value="CDP_ALCOHOL_P_TRANSF_CS"/>
</dbReference>
<keyword evidence="15" id="KW-1208">Phospholipid metabolism</keyword>
<keyword evidence="10 19" id="KW-0812">Transmembrane</keyword>
<dbReference type="Pfam" id="PF01066">
    <property type="entry name" value="CDP-OH_P_transf"/>
    <property type="match status" value="1"/>
</dbReference>
<evidence type="ECO:0000256" key="17">
    <source>
        <dbReference type="NCBIfam" id="TIGR00560"/>
    </source>
</evidence>
<dbReference type="PIRSF" id="PIRSF000847">
    <property type="entry name" value="Phos_ph_gly_syn"/>
    <property type="match status" value="1"/>
</dbReference>
<comment type="similarity">
    <text evidence="4 18">Belongs to the CDP-alcohol phosphatidyltransferase class-I family.</text>
</comment>
<evidence type="ECO:0000256" key="3">
    <source>
        <dbReference type="ARBA" id="ARBA00005042"/>
    </source>
</evidence>
<evidence type="ECO:0000256" key="19">
    <source>
        <dbReference type="SAM" id="Phobius"/>
    </source>
</evidence>
<dbReference type="STRING" id="883.DvMF_0409"/>
<dbReference type="AlphaFoldDB" id="B8DJP4"/>
<dbReference type="InterPro" id="IPR004570">
    <property type="entry name" value="Phosphatidylglycerol_P_synth"/>
</dbReference>
<keyword evidence="7" id="KW-1003">Cell membrane</keyword>
<evidence type="ECO:0000256" key="8">
    <source>
        <dbReference type="ARBA" id="ARBA00022516"/>
    </source>
</evidence>
<comment type="function">
    <text evidence="1">This protein catalyzes the committed step to the synthesis of the acidic phospholipids.</text>
</comment>
<dbReference type="Gene3D" id="1.20.120.1760">
    <property type="match status" value="1"/>
</dbReference>
<evidence type="ECO:0000256" key="10">
    <source>
        <dbReference type="ARBA" id="ARBA00022692"/>
    </source>
</evidence>
<dbReference type="eggNOG" id="COG0558">
    <property type="taxonomic scope" value="Bacteria"/>
</dbReference>
<evidence type="ECO:0000256" key="16">
    <source>
        <dbReference type="ARBA" id="ARBA00048586"/>
    </source>
</evidence>
<dbReference type="PANTHER" id="PTHR14269">
    <property type="entry name" value="CDP-DIACYLGLYCEROL--GLYCEROL-3-PHOSPHATE 3-PHOSPHATIDYLTRANSFERASE-RELATED"/>
    <property type="match status" value="1"/>
</dbReference>
<evidence type="ECO:0000256" key="4">
    <source>
        <dbReference type="ARBA" id="ARBA00010441"/>
    </source>
</evidence>
<evidence type="ECO:0000256" key="7">
    <source>
        <dbReference type="ARBA" id="ARBA00022475"/>
    </source>
</evidence>
<dbReference type="PROSITE" id="PS00379">
    <property type="entry name" value="CDP_ALCOHOL_P_TRANSF"/>
    <property type="match status" value="1"/>
</dbReference>
<dbReference type="InterPro" id="IPR050324">
    <property type="entry name" value="CDP-alcohol_PTase-I"/>
</dbReference>
<evidence type="ECO:0000256" key="12">
    <source>
        <dbReference type="ARBA" id="ARBA00023098"/>
    </source>
</evidence>
<evidence type="ECO:0000256" key="18">
    <source>
        <dbReference type="RuleBase" id="RU003750"/>
    </source>
</evidence>
<evidence type="ECO:0000256" key="1">
    <source>
        <dbReference type="ARBA" id="ARBA00003973"/>
    </source>
</evidence>
<proteinExistence type="inferred from homology"/>
<evidence type="ECO:0000256" key="2">
    <source>
        <dbReference type="ARBA" id="ARBA00004651"/>
    </source>
</evidence>
<evidence type="ECO:0000256" key="13">
    <source>
        <dbReference type="ARBA" id="ARBA00023136"/>
    </source>
</evidence>
<dbReference type="PANTHER" id="PTHR14269:SF62">
    <property type="entry name" value="CDP-DIACYLGLYCEROL--GLYCEROL-3-PHOSPHATE 3-PHOSPHATIDYLTRANSFERASE 1, CHLOROPLASTIC"/>
    <property type="match status" value="1"/>
</dbReference>
<evidence type="ECO:0000256" key="14">
    <source>
        <dbReference type="ARBA" id="ARBA00023209"/>
    </source>
</evidence>
<dbReference type="GO" id="GO:0005886">
    <property type="term" value="C:plasma membrane"/>
    <property type="evidence" value="ECO:0007669"/>
    <property type="project" value="UniProtKB-SubCell"/>
</dbReference>
<protein>
    <recommendedName>
        <fullName evidence="6 17">CDP-diacylglycerol--glycerol-3-phosphate 3-phosphatidyltransferase</fullName>
        <ecNumber evidence="5 17">2.7.8.5</ecNumber>
    </recommendedName>
</protein>
<dbReference type="FunFam" id="1.20.120.1760:FF:000004">
    <property type="entry name" value="CDP-diacylglycerol--glycerol-3-phosphate 3-phosphatidyltransferase"/>
    <property type="match status" value="1"/>
</dbReference>
<dbReference type="NCBIfam" id="TIGR00560">
    <property type="entry name" value="pgsA"/>
    <property type="match status" value="1"/>
</dbReference>
<evidence type="ECO:0000256" key="5">
    <source>
        <dbReference type="ARBA" id="ARBA00013170"/>
    </source>
</evidence>
<comment type="subcellular location">
    <subcellularLocation>
        <location evidence="2">Cell membrane</location>
        <topology evidence="2">Multi-pass membrane protein</topology>
    </subcellularLocation>
</comment>
<keyword evidence="13 19" id="KW-0472">Membrane</keyword>
<dbReference type="HOGENOM" id="CLU_051314_2_3_7"/>
<evidence type="ECO:0000313" key="20">
    <source>
        <dbReference type="EMBL" id="ACL07366.1"/>
    </source>
</evidence>
<dbReference type="GO" id="GO:0008444">
    <property type="term" value="F:CDP-diacylglycerol-glycerol-3-phosphate 3-phosphatidyltransferase activity"/>
    <property type="evidence" value="ECO:0007669"/>
    <property type="project" value="UniProtKB-UniRule"/>
</dbReference>
<name>B8DJP4_NITV9</name>
<gene>
    <name evidence="20" type="ordered locus">DvMF_0409</name>
</gene>
<dbReference type="InterPro" id="IPR000462">
    <property type="entry name" value="CDP-OH_P_trans"/>
</dbReference>